<organism evidence="2">
    <name type="scientific">Amorphochlora amoebiformis</name>
    <dbReference type="NCBI Taxonomy" id="1561963"/>
    <lineage>
        <taxon>Eukaryota</taxon>
        <taxon>Sar</taxon>
        <taxon>Rhizaria</taxon>
        <taxon>Cercozoa</taxon>
        <taxon>Chlorarachniophyceae</taxon>
        <taxon>Amorphochlora</taxon>
    </lineage>
</organism>
<feature type="region of interest" description="Disordered" evidence="1">
    <location>
        <begin position="260"/>
        <end position="326"/>
    </location>
</feature>
<gene>
    <name evidence="2" type="ORF">LAMO00422_LOCUS23496</name>
</gene>
<accession>A0A7S0DT20</accession>
<reference evidence="2" key="1">
    <citation type="submission" date="2021-01" db="EMBL/GenBank/DDBJ databases">
        <authorList>
            <person name="Corre E."/>
            <person name="Pelletier E."/>
            <person name="Niang G."/>
            <person name="Scheremetjew M."/>
            <person name="Finn R."/>
            <person name="Kale V."/>
            <person name="Holt S."/>
            <person name="Cochrane G."/>
            <person name="Meng A."/>
            <person name="Brown T."/>
            <person name="Cohen L."/>
        </authorList>
    </citation>
    <scope>NUCLEOTIDE SEQUENCE</scope>
    <source>
        <strain evidence="2">CCMP2058</strain>
    </source>
</reference>
<feature type="compositionally biased region" description="Polar residues" evidence="1">
    <location>
        <begin position="270"/>
        <end position="285"/>
    </location>
</feature>
<proteinExistence type="predicted"/>
<evidence type="ECO:0000256" key="1">
    <source>
        <dbReference type="SAM" id="MobiDB-lite"/>
    </source>
</evidence>
<dbReference type="AlphaFoldDB" id="A0A7S0DT20"/>
<evidence type="ECO:0000313" key="2">
    <source>
        <dbReference type="EMBL" id="CAD8464530.1"/>
    </source>
</evidence>
<sequence length="579" mass="64840">MSEKLEGTSMFRRHRETHRRETEREGIRAFSRPSGRSRLAEANGLGKLVEGLFQGDSNAFGEVFKAASWGGFAQFGMGRLVLDPLRRAIWLDRAAATILGVDSKRALAVNDVRPTGSLMTTGGQERDTVDALKCSWKDAFANACDKEKVIMELVDFLTSHLNTSTLVIKSKPDPLFLHSVCVYSLRISTVPAHSQTYIMGVVEDITRYARAININLLNGKENVLVLKEGKASRIGSPNGVTDFASTPEEGGRMRDAAQKRYLEPSDVRRNSPSPQTEKPSSSKATMNIPLARPAQRRTDRQRTKRPRHSENEPVAKKQFDHARGHKRAKKKMLREQSHALPARVLQMITSGDQKLHKSTYLNGIVRAKIPRMPPSVRALPAKVLKTKGKALNVHEGPSPPHNIRRGQYTAEYPTRESTSSKIALKPASSVPVIGSSRSHGGAMRQAIVPGRSYAESDQARFPPRSVSFPFNYHKPPPQHQHIQRLQPLQPPPSPLHSGRLLHYFGRERNGHIPQRKGILREAAEPRLIDLTRARVPECVPRRNVPVTTPPREGDVMRRVSRQLDERAQRIVSRWDAQKK</sequence>
<feature type="compositionally biased region" description="Basic and acidic residues" evidence="1">
    <location>
        <begin position="308"/>
        <end position="322"/>
    </location>
</feature>
<feature type="region of interest" description="Disordered" evidence="1">
    <location>
        <begin position="1"/>
        <end position="35"/>
    </location>
</feature>
<dbReference type="EMBL" id="HBEM01034382">
    <property type="protein sequence ID" value="CAD8464530.1"/>
    <property type="molecule type" value="Transcribed_RNA"/>
</dbReference>
<feature type="compositionally biased region" description="Basic and acidic residues" evidence="1">
    <location>
        <begin position="260"/>
        <end position="269"/>
    </location>
</feature>
<protein>
    <submittedName>
        <fullName evidence="2">Uncharacterized protein</fullName>
    </submittedName>
</protein>
<name>A0A7S0DT20_9EUKA</name>
<feature type="compositionally biased region" description="Basic and acidic residues" evidence="1">
    <location>
        <begin position="18"/>
        <end position="27"/>
    </location>
</feature>
<feature type="region of interest" description="Disordered" evidence="1">
    <location>
        <begin position="476"/>
        <end position="496"/>
    </location>
</feature>